<gene>
    <name evidence="2" type="ORF">Mterra_04058</name>
</gene>
<protein>
    <submittedName>
        <fullName evidence="2">Uncharacterized protein</fullName>
    </submittedName>
</protein>
<dbReference type="RefSeq" id="WP_157202704.1">
    <property type="nucleotide sequence ID" value="NZ_QXDL01000397.1"/>
</dbReference>
<evidence type="ECO:0000313" key="2">
    <source>
        <dbReference type="EMBL" id="RIH74660.1"/>
    </source>
</evidence>
<accession>A0A399DXE2</accession>
<sequence length="131" mass="14630">MAKNPGRVIERMEQVLNGWEATDPGRVIAGVSLEEYRADVEAVRQAQALVERKRTEWDNAQTDRDKLIEAKLERMQRVVNGVIGDPELGPDSKMYEAMGYVRKSARKSGLTRKNKDAAPPTEGPKLQAHSA</sequence>
<keyword evidence="3" id="KW-1185">Reference proteome</keyword>
<reference evidence="2 3" key="1">
    <citation type="submission" date="2018-08" db="EMBL/GenBank/DDBJ databases">
        <title>Meiothermus terrae DSM 26712 genome sequencing project.</title>
        <authorList>
            <person name="Da Costa M.S."/>
            <person name="Albuquerque L."/>
            <person name="Raposo P."/>
            <person name="Froufe H.J.C."/>
            <person name="Barroso C.S."/>
            <person name="Egas C."/>
        </authorList>
    </citation>
    <scope>NUCLEOTIDE SEQUENCE [LARGE SCALE GENOMIC DNA]</scope>
    <source>
        <strain evidence="2 3">DSM 26712</strain>
    </source>
</reference>
<evidence type="ECO:0000313" key="3">
    <source>
        <dbReference type="Proteomes" id="UP000265715"/>
    </source>
</evidence>
<feature type="region of interest" description="Disordered" evidence="1">
    <location>
        <begin position="104"/>
        <end position="131"/>
    </location>
</feature>
<dbReference type="EMBL" id="QXDL01000397">
    <property type="protein sequence ID" value="RIH74660.1"/>
    <property type="molecule type" value="Genomic_DNA"/>
</dbReference>
<comment type="caution">
    <text evidence="2">The sequence shown here is derived from an EMBL/GenBank/DDBJ whole genome shotgun (WGS) entry which is preliminary data.</text>
</comment>
<proteinExistence type="predicted"/>
<dbReference type="AlphaFoldDB" id="A0A399DXE2"/>
<dbReference type="Proteomes" id="UP000265715">
    <property type="component" value="Unassembled WGS sequence"/>
</dbReference>
<evidence type="ECO:0000256" key="1">
    <source>
        <dbReference type="SAM" id="MobiDB-lite"/>
    </source>
</evidence>
<name>A0A399DXE2_9DEIN</name>
<organism evidence="2 3">
    <name type="scientific">Calidithermus terrae</name>
    <dbReference type="NCBI Taxonomy" id="1408545"/>
    <lineage>
        <taxon>Bacteria</taxon>
        <taxon>Thermotogati</taxon>
        <taxon>Deinococcota</taxon>
        <taxon>Deinococci</taxon>
        <taxon>Thermales</taxon>
        <taxon>Thermaceae</taxon>
        <taxon>Calidithermus</taxon>
    </lineage>
</organism>